<dbReference type="AlphaFoldDB" id="A0A8J7M8V0"/>
<comment type="subcellular location">
    <subcellularLocation>
        <location evidence="1">Cell outer membrane</location>
    </subcellularLocation>
</comment>
<accession>A0A8J7M8V0</accession>
<dbReference type="EMBL" id="JAEHHL010000010">
    <property type="protein sequence ID" value="MBK0400774.1"/>
    <property type="molecule type" value="Genomic_DNA"/>
</dbReference>
<evidence type="ECO:0000313" key="7">
    <source>
        <dbReference type="Proteomes" id="UP000655420"/>
    </source>
</evidence>
<reference evidence="6" key="1">
    <citation type="submission" date="2020-12" db="EMBL/GenBank/DDBJ databases">
        <title>Bacterial taxonomy.</title>
        <authorList>
            <person name="Pan X."/>
        </authorList>
    </citation>
    <scope>NUCLEOTIDE SEQUENCE</scope>
    <source>
        <strain evidence="6">M0105</strain>
    </source>
</reference>
<organism evidence="6 7">
    <name type="scientific">Thermohalobaculum xanthum</name>
    <dbReference type="NCBI Taxonomy" id="2753746"/>
    <lineage>
        <taxon>Bacteria</taxon>
        <taxon>Pseudomonadati</taxon>
        <taxon>Pseudomonadota</taxon>
        <taxon>Alphaproteobacteria</taxon>
        <taxon>Rhodobacterales</taxon>
        <taxon>Paracoccaceae</taxon>
        <taxon>Thermohalobaculum</taxon>
    </lineage>
</organism>
<evidence type="ECO:0000256" key="3">
    <source>
        <dbReference type="ARBA" id="ARBA00023237"/>
    </source>
</evidence>
<dbReference type="InterPro" id="IPR036737">
    <property type="entry name" value="OmpA-like_sf"/>
</dbReference>
<evidence type="ECO:0000256" key="1">
    <source>
        <dbReference type="ARBA" id="ARBA00004442"/>
    </source>
</evidence>
<dbReference type="PRINTS" id="PR01021">
    <property type="entry name" value="OMPADOMAIN"/>
</dbReference>
<dbReference type="RefSeq" id="WP_200612234.1">
    <property type="nucleotide sequence ID" value="NZ_JAEHHL010000010.1"/>
</dbReference>
<evidence type="ECO:0000256" key="2">
    <source>
        <dbReference type="ARBA" id="ARBA00023136"/>
    </source>
</evidence>
<dbReference type="SUPFAM" id="SSF103088">
    <property type="entry name" value="OmpA-like"/>
    <property type="match status" value="1"/>
</dbReference>
<dbReference type="PANTHER" id="PTHR30329">
    <property type="entry name" value="STATOR ELEMENT OF FLAGELLAR MOTOR COMPLEX"/>
    <property type="match status" value="1"/>
</dbReference>
<evidence type="ECO:0000313" key="6">
    <source>
        <dbReference type="EMBL" id="MBK0400774.1"/>
    </source>
</evidence>
<dbReference type="PANTHER" id="PTHR30329:SF21">
    <property type="entry name" value="LIPOPROTEIN YIAD-RELATED"/>
    <property type="match status" value="1"/>
</dbReference>
<keyword evidence="3" id="KW-0998">Cell outer membrane</keyword>
<dbReference type="CDD" id="cd07185">
    <property type="entry name" value="OmpA_C-like"/>
    <property type="match status" value="1"/>
</dbReference>
<dbReference type="PRINTS" id="PR01023">
    <property type="entry name" value="NAFLGMOTY"/>
</dbReference>
<dbReference type="Gene3D" id="3.30.1330.60">
    <property type="entry name" value="OmpA-like domain"/>
    <property type="match status" value="1"/>
</dbReference>
<feature type="domain" description="OmpA-like" evidence="5">
    <location>
        <begin position="492"/>
        <end position="607"/>
    </location>
</feature>
<dbReference type="GO" id="GO:0009279">
    <property type="term" value="C:cell outer membrane"/>
    <property type="evidence" value="ECO:0007669"/>
    <property type="project" value="UniProtKB-SubCell"/>
</dbReference>
<keyword evidence="2 4" id="KW-0472">Membrane</keyword>
<dbReference type="Gene3D" id="3.40.1520.20">
    <property type="match status" value="2"/>
</dbReference>
<protein>
    <submittedName>
        <fullName evidence="6">OmpA family protein</fullName>
    </submittedName>
</protein>
<dbReference type="Proteomes" id="UP000655420">
    <property type="component" value="Unassembled WGS sequence"/>
</dbReference>
<dbReference type="PROSITE" id="PS51123">
    <property type="entry name" value="OMPA_2"/>
    <property type="match status" value="1"/>
</dbReference>
<evidence type="ECO:0000256" key="4">
    <source>
        <dbReference type="PROSITE-ProRule" id="PRU00473"/>
    </source>
</evidence>
<dbReference type="InterPro" id="IPR006665">
    <property type="entry name" value="OmpA-like"/>
</dbReference>
<evidence type="ECO:0000259" key="5">
    <source>
        <dbReference type="PROSITE" id="PS51123"/>
    </source>
</evidence>
<dbReference type="InterPro" id="IPR050330">
    <property type="entry name" value="Bact_OuterMem_StrucFunc"/>
</dbReference>
<dbReference type="Pfam" id="PF00691">
    <property type="entry name" value="OmpA"/>
    <property type="match status" value="1"/>
</dbReference>
<sequence length="607" mass="65198">MTPVLRFSMFALVALLVALGIRDLSARGAVAIEAMLGARVENGLDVLGLDWARVAVDGLIVELSGDAPDVDSQALAVEASRSLARLGRVIDGTTARLAPPERREPIELEFHLDDNALTLMGRVHDEQMRNALIAQVRKVDQKLEIDDLTGIDAARPPAGWGGEIAVALAVIDMMPRAFVRVTPGSVFVEGVAADLEARDAMETELLKLAGPDIKLVTAIRVPGRVITPFSFVTEKSRDGVMTLVVCSARTEAEAVEIDTIRKEMQIAGGPARCPAGLGGPHGEWVSAVRAALGALAALPAGRVEVTYRSVTLDALPPTSTERFEAALASLSIDLPPGFDLSGAVAAGHETERAAREKESYWMRLTRLGERLTLEGRVEDAVAATALSSVASSRLGRDAVESDLRAADVTPPAGWQEAALAALEALTEFRGTAELTARGLILTAKLPGARAARELHDRIAERMPETIPLRTQFRVDLPSMIRALPLDPDRCVAELNRAVMKRGVLFDPGSARIDSGSRDDIRALASILRRCPEVAVEIGGHTDNQGREELNEQLSESRAEAVLDALVDEGIRIHRLDAKGYGEHDPIATNDTPEGRARNRRIAFKLKE</sequence>
<name>A0A8J7M8V0_9RHOB</name>
<dbReference type="InterPro" id="IPR006664">
    <property type="entry name" value="OMP_bac"/>
</dbReference>
<comment type="caution">
    <text evidence="6">The sequence shown here is derived from an EMBL/GenBank/DDBJ whole genome shotgun (WGS) entry which is preliminary data.</text>
</comment>
<keyword evidence="7" id="KW-1185">Reference proteome</keyword>
<gene>
    <name evidence="6" type="ORF">H0I76_16360</name>
</gene>
<proteinExistence type="predicted"/>